<dbReference type="AlphaFoldDB" id="A0A7J9V010"/>
<gene>
    <name evidence="2" type="ORF">GB882_11455</name>
</gene>
<dbReference type="PANTHER" id="PTHR43610:SF1">
    <property type="entry name" value="N-ACETYLTRANSFERASE DOMAIN-CONTAINING PROTEIN"/>
    <property type="match status" value="1"/>
</dbReference>
<dbReference type="PROSITE" id="PS51186">
    <property type="entry name" value="GNAT"/>
    <property type="match status" value="1"/>
</dbReference>
<dbReference type="InterPro" id="IPR000182">
    <property type="entry name" value="GNAT_dom"/>
</dbReference>
<organism evidence="2 3">
    <name type="scientific">Georgenia ruanii</name>
    <dbReference type="NCBI Taxonomy" id="348442"/>
    <lineage>
        <taxon>Bacteria</taxon>
        <taxon>Bacillati</taxon>
        <taxon>Actinomycetota</taxon>
        <taxon>Actinomycetes</taxon>
        <taxon>Micrococcales</taxon>
        <taxon>Bogoriellaceae</taxon>
        <taxon>Georgenia</taxon>
    </lineage>
</organism>
<evidence type="ECO:0000313" key="2">
    <source>
        <dbReference type="EMBL" id="MPV89284.1"/>
    </source>
</evidence>
<evidence type="ECO:0000313" key="3">
    <source>
        <dbReference type="Proteomes" id="UP000429644"/>
    </source>
</evidence>
<protein>
    <submittedName>
        <fullName evidence="2">GNAT family N-acetyltransferase</fullName>
    </submittedName>
</protein>
<keyword evidence="3" id="KW-1185">Reference proteome</keyword>
<sequence>MTLEPLALEHADELAEAVAEGDLWKRWYTNIPAPEQMHAEIERRLALHAAGEVVPWTVRRASDGRAVGMTTYLHIVAEHRRLEIGSTWLAASAQGTGINTEAKLHLLARAFDTLGCIAVEFRTHWHNRQSRRAIAALGAKQDGVLRSHQIGRDGTLRDTVVFSILASEWPTVRLALSEKLARTRGHASAAS</sequence>
<feature type="domain" description="N-acetyltransferase" evidence="1">
    <location>
        <begin position="1"/>
        <end position="167"/>
    </location>
</feature>
<dbReference type="Proteomes" id="UP000429644">
    <property type="component" value="Unassembled WGS sequence"/>
</dbReference>
<name>A0A7J9V010_9MICO</name>
<dbReference type="OrthoDB" id="9795199at2"/>
<comment type="caution">
    <text evidence="2">The sequence shown here is derived from an EMBL/GenBank/DDBJ whole genome shotgun (WGS) entry which is preliminary data.</text>
</comment>
<dbReference type="Pfam" id="PF13302">
    <property type="entry name" value="Acetyltransf_3"/>
    <property type="match status" value="1"/>
</dbReference>
<dbReference type="Gene3D" id="3.40.630.30">
    <property type="match status" value="1"/>
</dbReference>
<dbReference type="InterPro" id="IPR016181">
    <property type="entry name" value="Acyl_CoA_acyltransferase"/>
</dbReference>
<evidence type="ECO:0000259" key="1">
    <source>
        <dbReference type="PROSITE" id="PS51186"/>
    </source>
</evidence>
<dbReference type="SUPFAM" id="SSF55729">
    <property type="entry name" value="Acyl-CoA N-acyltransferases (Nat)"/>
    <property type="match status" value="1"/>
</dbReference>
<dbReference type="PANTHER" id="PTHR43610">
    <property type="entry name" value="BLL6696 PROTEIN"/>
    <property type="match status" value="1"/>
</dbReference>
<accession>A0A7J9V010</accession>
<dbReference type="EMBL" id="WHPD01002474">
    <property type="protein sequence ID" value="MPV89284.1"/>
    <property type="molecule type" value="Genomic_DNA"/>
</dbReference>
<keyword evidence="2" id="KW-0808">Transferase</keyword>
<dbReference type="GO" id="GO:0016747">
    <property type="term" value="F:acyltransferase activity, transferring groups other than amino-acyl groups"/>
    <property type="evidence" value="ECO:0007669"/>
    <property type="project" value="InterPro"/>
</dbReference>
<proteinExistence type="predicted"/>
<reference evidence="2 3" key="1">
    <citation type="submission" date="2019-10" db="EMBL/GenBank/DDBJ databases">
        <title>Georgenia wutianyii sp. nov. and Georgenia yuyongxinii sp. nov. isolated from plateau pika (Ochotona curzoniae) in the Qinghai-Tibet plateau of China.</title>
        <authorList>
            <person name="Tian Z."/>
        </authorList>
    </citation>
    <scope>NUCLEOTIDE SEQUENCE [LARGE SCALE GENOMIC DNA]</scope>
    <source>
        <strain evidence="2 3">JCM 15130</strain>
    </source>
</reference>